<dbReference type="PANTHER" id="PTHR19872:SF9">
    <property type="entry name" value="UBIQUITIN-BINDING SDF UBIQUITIN LIGASE COMPLEX SUBUNIT"/>
    <property type="match status" value="1"/>
</dbReference>
<dbReference type="Proteomes" id="UP001249851">
    <property type="component" value="Unassembled WGS sequence"/>
</dbReference>
<dbReference type="Gene3D" id="1.20.1280.50">
    <property type="match status" value="1"/>
</dbReference>
<feature type="repeat" description="WD" evidence="4">
    <location>
        <begin position="658"/>
        <end position="690"/>
    </location>
</feature>
<dbReference type="InterPro" id="IPR036322">
    <property type="entry name" value="WD40_repeat_dom_sf"/>
</dbReference>
<feature type="repeat" description="WD" evidence="4">
    <location>
        <begin position="694"/>
        <end position="719"/>
    </location>
</feature>
<keyword evidence="7" id="KW-1185">Reference proteome</keyword>
<dbReference type="InterPro" id="IPR001810">
    <property type="entry name" value="F-box_dom"/>
</dbReference>
<comment type="caution">
    <text evidence="6">The sequence shown here is derived from an EMBL/GenBank/DDBJ whole genome shotgun (WGS) entry which is preliminary data.</text>
</comment>
<dbReference type="SMART" id="SM00256">
    <property type="entry name" value="FBOX"/>
    <property type="match status" value="1"/>
</dbReference>
<keyword evidence="3" id="KW-0833">Ubl conjugation pathway</keyword>
<keyword evidence="2" id="KW-0677">Repeat</keyword>
<sequence>MADEERPVVFFPILKNTGIKKGKNNTRLGVKKIHKPLLLPSLDLNAVDVQLVSSLFSHKQICKKVCEWFVGWRSWQQKILLCGVSEKCSRDQLKALVTTLEPVFHRDFTVRLKGTYPTTFIRPAVVKSATAPSFSADTLANTLQPNLSEEVYEKYFPIAEETESFQRNEWNGLLQNFSDANAGLTINGTNSTITVDKDPGSISRNGGITTVFAYSEKQSLDNEEVRGHEHAPTILRRVSTPHFFSEFNHRQLGPMKSAPRIGDTCRLYGHAPVTFKHDKWWEGHKGARLIKPRRSKLSNHFKSQINQIYQWLDGWQIHERVDLLSEVLKCCDEDCLNFFAQCLGQRLRDRTDINCVPDRVLLKIFSNLDVQSLCRSSQVCHRWRFLANDIELWKKKIAAMGAKEGVKNLPRKITFLGRGQAVDWKQAYKELLMYYRELAEAKLAEQEKSELPLKTTEKDDCKTVITEVADIPPKHSLENIGPVQSAVTTEQRENAEDFVASDLDGNDLTGGNLKLLTRSLQALTQEDRPDELEVALDVRPALVQASNLLEEDGLPKKQRFRYLSLAVQGVFAVRRVRRVWDVRSGRSVHKLKGHKGGVRCLQFDDEKIVSGSWDMTVMVELPDHMTVRFESGVRTRGNVKKLLMDMKRPVNDEIAGAVTSLQLTEEFLVSGSTDRTLKLWSLETRQCLETFVLGYLVLSGSADGMILFWDLETGECQVGIQAHEGPVYSLDYNGHQHFFSSGG</sequence>
<evidence type="ECO:0000256" key="1">
    <source>
        <dbReference type="ARBA" id="ARBA00022574"/>
    </source>
</evidence>
<accession>A0AAD9QUC4</accession>
<dbReference type="EMBL" id="JARQWQ010000014">
    <property type="protein sequence ID" value="KAK2567522.1"/>
    <property type="molecule type" value="Genomic_DNA"/>
</dbReference>
<evidence type="ECO:0000313" key="6">
    <source>
        <dbReference type="EMBL" id="KAK2567522.1"/>
    </source>
</evidence>
<dbReference type="SUPFAM" id="SSF81383">
    <property type="entry name" value="F-box domain"/>
    <property type="match status" value="1"/>
</dbReference>
<dbReference type="InterPro" id="IPR001680">
    <property type="entry name" value="WD40_rpt"/>
</dbReference>
<keyword evidence="1 4" id="KW-0853">WD repeat</keyword>
<dbReference type="SUPFAM" id="SSF50978">
    <property type="entry name" value="WD40 repeat-like"/>
    <property type="match status" value="1"/>
</dbReference>
<organism evidence="6 7">
    <name type="scientific">Acropora cervicornis</name>
    <name type="common">Staghorn coral</name>
    <dbReference type="NCBI Taxonomy" id="6130"/>
    <lineage>
        <taxon>Eukaryota</taxon>
        <taxon>Metazoa</taxon>
        <taxon>Cnidaria</taxon>
        <taxon>Anthozoa</taxon>
        <taxon>Hexacorallia</taxon>
        <taxon>Scleractinia</taxon>
        <taxon>Astrocoeniina</taxon>
        <taxon>Acroporidae</taxon>
        <taxon>Acropora</taxon>
    </lineage>
</organism>
<dbReference type="PROSITE" id="PS50181">
    <property type="entry name" value="FBOX"/>
    <property type="match status" value="1"/>
</dbReference>
<dbReference type="Gene3D" id="2.130.10.10">
    <property type="entry name" value="YVTN repeat-like/Quinoprotein amine dehydrogenase"/>
    <property type="match status" value="3"/>
</dbReference>
<dbReference type="AlphaFoldDB" id="A0AAD9QUC4"/>
<evidence type="ECO:0000256" key="3">
    <source>
        <dbReference type="ARBA" id="ARBA00022786"/>
    </source>
</evidence>
<dbReference type="InterPro" id="IPR051075">
    <property type="entry name" value="SCF_subunit_WD-repeat"/>
</dbReference>
<dbReference type="PANTHER" id="PTHR19872">
    <property type="entry name" value="UBIQUITIN LIGASE SPECIFICITY FACTOR/HREP PROTEIN"/>
    <property type="match status" value="1"/>
</dbReference>
<name>A0AAD9QUC4_ACRCE</name>
<dbReference type="InterPro" id="IPR036047">
    <property type="entry name" value="F-box-like_dom_sf"/>
</dbReference>
<feature type="domain" description="F-box" evidence="5">
    <location>
        <begin position="350"/>
        <end position="396"/>
    </location>
</feature>
<protein>
    <submittedName>
        <fullName evidence="6">E3 ubiquitin ligase complex SCF subunit sconB</fullName>
    </submittedName>
</protein>
<reference evidence="6" key="2">
    <citation type="journal article" date="2023" name="Science">
        <title>Genomic signatures of disease resistance in endangered staghorn corals.</title>
        <authorList>
            <person name="Vollmer S.V."/>
            <person name="Selwyn J.D."/>
            <person name="Despard B.A."/>
            <person name="Roesel C.L."/>
        </authorList>
    </citation>
    <scope>NUCLEOTIDE SEQUENCE</scope>
    <source>
        <strain evidence="6">K2</strain>
    </source>
</reference>
<dbReference type="InterPro" id="IPR015943">
    <property type="entry name" value="WD40/YVTN_repeat-like_dom_sf"/>
</dbReference>
<proteinExistence type="predicted"/>
<reference evidence="6" key="1">
    <citation type="journal article" date="2023" name="G3 (Bethesda)">
        <title>Whole genome assembly and annotation of the endangered Caribbean coral Acropora cervicornis.</title>
        <authorList>
            <person name="Selwyn J.D."/>
            <person name="Vollmer S.V."/>
        </authorList>
    </citation>
    <scope>NUCLEOTIDE SEQUENCE</scope>
    <source>
        <strain evidence="6">K2</strain>
    </source>
</reference>
<evidence type="ECO:0000256" key="4">
    <source>
        <dbReference type="PROSITE-ProRule" id="PRU00221"/>
    </source>
</evidence>
<evidence type="ECO:0000313" key="7">
    <source>
        <dbReference type="Proteomes" id="UP001249851"/>
    </source>
</evidence>
<dbReference type="PROSITE" id="PS50082">
    <property type="entry name" value="WD_REPEATS_2"/>
    <property type="match status" value="2"/>
</dbReference>
<dbReference type="Pfam" id="PF00400">
    <property type="entry name" value="WD40"/>
    <property type="match status" value="2"/>
</dbReference>
<dbReference type="SMART" id="SM00320">
    <property type="entry name" value="WD40"/>
    <property type="match status" value="3"/>
</dbReference>
<evidence type="ECO:0000259" key="5">
    <source>
        <dbReference type="PROSITE" id="PS50181"/>
    </source>
</evidence>
<evidence type="ECO:0000256" key="2">
    <source>
        <dbReference type="ARBA" id="ARBA00022737"/>
    </source>
</evidence>
<dbReference type="Pfam" id="PF12937">
    <property type="entry name" value="F-box-like"/>
    <property type="match status" value="1"/>
</dbReference>
<gene>
    <name evidence="6" type="ORF">P5673_008351</name>
</gene>